<accession>A0A4Q8CY95</accession>
<keyword evidence="3" id="KW-1185">Reference proteome</keyword>
<dbReference type="Gene3D" id="1.25.40.650">
    <property type="match status" value="1"/>
</dbReference>
<dbReference type="RefSeq" id="WP_130502257.1">
    <property type="nucleotide sequence ID" value="NZ_SHLI01000001.1"/>
</dbReference>
<reference evidence="2 3" key="1">
    <citation type="submission" date="2019-02" db="EMBL/GenBank/DDBJ databases">
        <title>Genomic Encyclopedia of Type Strains, Phase IV (KMG-IV): sequencing the most valuable type-strain genomes for metagenomic binning, comparative biology and taxonomic classification.</title>
        <authorList>
            <person name="Goeker M."/>
        </authorList>
    </citation>
    <scope>NUCLEOTIDE SEQUENCE [LARGE SCALE GENOMIC DNA]</scope>
    <source>
        <strain evidence="2 3">DSM 21056</strain>
    </source>
</reference>
<evidence type="ECO:0008006" key="4">
    <source>
        <dbReference type="Google" id="ProtNLM"/>
    </source>
</evidence>
<evidence type="ECO:0000313" key="3">
    <source>
        <dbReference type="Proteomes" id="UP000292298"/>
    </source>
</evidence>
<dbReference type="InterPro" id="IPR007443">
    <property type="entry name" value="LpoA"/>
</dbReference>
<evidence type="ECO:0000313" key="2">
    <source>
        <dbReference type="EMBL" id="RZU97902.1"/>
    </source>
</evidence>
<dbReference type="InterPro" id="IPR028082">
    <property type="entry name" value="Peripla_BP_I"/>
</dbReference>
<gene>
    <name evidence="2" type="ORF">EV698_0135</name>
</gene>
<organism evidence="2 3">
    <name type="scientific">Spiribacter vilamensis</name>
    <dbReference type="NCBI Taxonomy" id="531306"/>
    <lineage>
        <taxon>Bacteria</taxon>
        <taxon>Pseudomonadati</taxon>
        <taxon>Pseudomonadota</taxon>
        <taxon>Gammaproteobacteria</taxon>
        <taxon>Chromatiales</taxon>
        <taxon>Ectothiorhodospiraceae</taxon>
        <taxon>Spiribacter</taxon>
    </lineage>
</organism>
<dbReference type="PROSITE" id="PS51257">
    <property type="entry name" value="PROKAR_LIPOPROTEIN"/>
    <property type="match status" value="1"/>
</dbReference>
<dbReference type="PANTHER" id="PTHR38038:SF1">
    <property type="entry name" value="PENICILLIN-BINDING PROTEIN ACTIVATOR LPOA"/>
    <property type="match status" value="1"/>
</dbReference>
<dbReference type="GO" id="GO:0009252">
    <property type="term" value="P:peptidoglycan biosynthetic process"/>
    <property type="evidence" value="ECO:0007669"/>
    <property type="project" value="TreeGrafter"/>
</dbReference>
<comment type="caution">
    <text evidence="2">The sequence shown here is derived from an EMBL/GenBank/DDBJ whole genome shotgun (WGS) entry which is preliminary data.</text>
</comment>
<proteinExistence type="predicted"/>
<dbReference type="Proteomes" id="UP000292298">
    <property type="component" value="Unassembled WGS sequence"/>
</dbReference>
<evidence type="ECO:0000256" key="1">
    <source>
        <dbReference type="ARBA" id="ARBA00023136"/>
    </source>
</evidence>
<dbReference type="GO" id="GO:0031241">
    <property type="term" value="C:periplasmic side of cell outer membrane"/>
    <property type="evidence" value="ECO:0007669"/>
    <property type="project" value="TreeGrafter"/>
</dbReference>
<dbReference type="AlphaFoldDB" id="A0A4Q8CY95"/>
<sequence>MSIPRLPTLLLIIGLLVSGCSSLPSRDAQPLETVDGPHIDDAEAALALGDPASAVTLLRMAARNFREPTSTGLRLEAARLALTLDDPTLARAILDVDDVTATADNQAVATLIRTRLDDTLTDEAIIERLETLTAPLSRRMEPYRLQALVAARAGRGDPIGAINAWQSLDREALAPEQRRITEARLWQALYTMPMAELEAAIDSATSVIADRWLKLAVGVREHALDPAATRSFIDDWKRSPSTSDVSAATLERIFAMQRADLSPPRRVAVLLPLSGDLADAGQAVRDGLLAAYYADDADRPALAFFDVGANGMDVISAYREAIAAGAGRIIGPLRKSAVRDLIASTDLRIPVIALNRIESDGTGSGFQQFGLAPENDAVATASLARQLGHERLLIIHRDDDWGQRVASAFETALTAAGGEIVGRQTYPPDQDDLSYPIKALLLIDDSEDRRDRLESLTGRRYGFEARRRRDTDGIFVAAFERDARLVVPQLRFHRGIDLPVFGISDSFPEQPEIGANRDLSGLIFARMPWLLDDPTSAIAADARRQLEAVRSGEPPVRLEGLGVDSYRLLSGIDALTRDPRLTMPGVTGRLSINTEGQVERALQPVRVRSGGLERLAPTDGEAVDAFVP</sequence>
<dbReference type="PANTHER" id="PTHR38038">
    <property type="entry name" value="PENICILLIN-BINDING PROTEIN ACTIVATOR LPOA"/>
    <property type="match status" value="1"/>
</dbReference>
<dbReference type="Gene3D" id="3.40.50.2300">
    <property type="match status" value="2"/>
</dbReference>
<dbReference type="CDD" id="cd06339">
    <property type="entry name" value="PBP1_YraM_LppC_lipoprotein-like"/>
    <property type="match status" value="1"/>
</dbReference>
<dbReference type="EMBL" id="SHLI01000001">
    <property type="protein sequence ID" value="RZU97902.1"/>
    <property type="molecule type" value="Genomic_DNA"/>
</dbReference>
<name>A0A4Q8CY95_9GAMM</name>
<protein>
    <recommendedName>
        <fullName evidence="4">Penicillin-binding protein activator</fullName>
    </recommendedName>
</protein>
<dbReference type="Pfam" id="PF04348">
    <property type="entry name" value="LppC"/>
    <property type="match status" value="1"/>
</dbReference>
<dbReference type="SUPFAM" id="SSF53822">
    <property type="entry name" value="Periplasmic binding protein-like I"/>
    <property type="match status" value="1"/>
</dbReference>
<keyword evidence="1" id="KW-0472">Membrane</keyword>
<dbReference type="GO" id="GO:0030234">
    <property type="term" value="F:enzyme regulator activity"/>
    <property type="evidence" value="ECO:0007669"/>
    <property type="project" value="TreeGrafter"/>
</dbReference>
<dbReference type="OrthoDB" id="6708821at2"/>